<keyword evidence="2" id="KW-0238">DNA-binding</keyword>
<dbReference type="SMART" id="SM00347">
    <property type="entry name" value="HTH_MARR"/>
    <property type="match status" value="1"/>
</dbReference>
<dbReference type="PANTHER" id="PTHR33164">
    <property type="entry name" value="TRANSCRIPTIONAL REGULATOR, MARR FAMILY"/>
    <property type="match status" value="1"/>
</dbReference>
<keyword evidence="3" id="KW-0804">Transcription</keyword>
<reference evidence="5 6" key="1">
    <citation type="submission" date="2016-03" db="EMBL/GenBank/DDBJ databases">
        <title>Pediococcus and Lactobacillus from brewery environment - whole genome sequencing and assembly.</title>
        <authorList>
            <person name="Behr J."/>
            <person name="Geissler A.J."/>
            <person name="Vogel R.F."/>
        </authorList>
    </citation>
    <scope>NUCLEOTIDE SEQUENCE [LARGE SCALE GENOMIC DNA]</scope>
    <source>
        <strain evidence="5 6">TMW 1.1995</strain>
    </source>
</reference>
<evidence type="ECO:0000256" key="3">
    <source>
        <dbReference type="ARBA" id="ARBA00023163"/>
    </source>
</evidence>
<dbReference type="InterPro" id="IPR039422">
    <property type="entry name" value="MarR/SlyA-like"/>
</dbReference>
<dbReference type="InterPro" id="IPR036388">
    <property type="entry name" value="WH-like_DNA-bd_sf"/>
</dbReference>
<dbReference type="InterPro" id="IPR023187">
    <property type="entry name" value="Tscrpt_reg_MarR-type_CS"/>
</dbReference>
<dbReference type="PROSITE" id="PS01117">
    <property type="entry name" value="HTH_MARR_1"/>
    <property type="match status" value="1"/>
</dbReference>
<dbReference type="PANTHER" id="PTHR33164:SF43">
    <property type="entry name" value="HTH-TYPE TRANSCRIPTIONAL REPRESSOR YETL"/>
    <property type="match status" value="1"/>
</dbReference>
<evidence type="ECO:0000313" key="6">
    <source>
        <dbReference type="Proteomes" id="UP000093267"/>
    </source>
</evidence>
<dbReference type="Gene3D" id="1.10.10.10">
    <property type="entry name" value="Winged helix-like DNA-binding domain superfamily/Winged helix DNA-binding domain"/>
    <property type="match status" value="1"/>
</dbReference>
<dbReference type="EMBL" id="CP014924">
    <property type="protein sequence ID" value="ANZ66843.1"/>
    <property type="molecule type" value="Genomic_DNA"/>
</dbReference>
<dbReference type="InterPro" id="IPR036390">
    <property type="entry name" value="WH_DNA-bd_sf"/>
</dbReference>
<evidence type="ECO:0000259" key="4">
    <source>
        <dbReference type="PROSITE" id="PS50995"/>
    </source>
</evidence>
<dbReference type="InterPro" id="IPR000835">
    <property type="entry name" value="HTH_MarR-typ"/>
</dbReference>
<dbReference type="SUPFAM" id="SSF46785">
    <property type="entry name" value="Winged helix' DNA-binding domain"/>
    <property type="match status" value="1"/>
</dbReference>
<evidence type="ECO:0000256" key="1">
    <source>
        <dbReference type="ARBA" id="ARBA00023015"/>
    </source>
</evidence>
<accession>A0A1B2IXT0</accession>
<dbReference type="AlphaFoldDB" id="A0A1B2IXT0"/>
<dbReference type="PRINTS" id="PR00598">
    <property type="entry name" value="HTHMARR"/>
</dbReference>
<evidence type="ECO:0000313" key="5">
    <source>
        <dbReference type="EMBL" id="ANZ66843.1"/>
    </source>
</evidence>
<name>A0A1B2IXT0_9LACO</name>
<protein>
    <recommendedName>
        <fullName evidence="4">HTH marR-type domain-containing protein</fullName>
    </recommendedName>
</protein>
<feature type="domain" description="HTH marR-type" evidence="4">
    <location>
        <begin position="5"/>
        <end position="142"/>
    </location>
</feature>
<dbReference type="GO" id="GO:0006950">
    <property type="term" value="P:response to stress"/>
    <property type="evidence" value="ECO:0007669"/>
    <property type="project" value="TreeGrafter"/>
</dbReference>
<evidence type="ECO:0000256" key="2">
    <source>
        <dbReference type="ARBA" id="ARBA00023125"/>
    </source>
</evidence>
<dbReference type="GO" id="GO:0003677">
    <property type="term" value="F:DNA binding"/>
    <property type="evidence" value="ECO:0007669"/>
    <property type="project" value="UniProtKB-KW"/>
</dbReference>
<keyword evidence="6" id="KW-1185">Reference proteome</keyword>
<dbReference type="Pfam" id="PF12802">
    <property type="entry name" value="MarR_2"/>
    <property type="match status" value="1"/>
</dbReference>
<dbReference type="GO" id="GO:0003700">
    <property type="term" value="F:DNA-binding transcription factor activity"/>
    <property type="evidence" value="ECO:0007669"/>
    <property type="project" value="InterPro"/>
</dbReference>
<dbReference type="InterPro" id="IPR011991">
    <property type="entry name" value="ArsR-like_HTH"/>
</dbReference>
<dbReference type="Proteomes" id="UP000093267">
    <property type="component" value="Chromosome"/>
</dbReference>
<keyword evidence="1" id="KW-0805">Transcription regulation</keyword>
<organism evidence="5 6">
    <name type="scientific">Secundilactobacillus paracollinoides</name>
    <dbReference type="NCBI Taxonomy" id="240427"/>
    <lineage>
        <taxon>Bacteria</taxon>
        <taxon>Bacillati</taxon>
        <taxon>Bacillota</taxon>
        <taxon>Bacilli</taxon>
        <taxon>Lactobacillales</taxon>
        <taxon>Lactobacillaceae</taxon>
        <taxon>Secundilactobacillus</taxon>
    </lineage>
</organism>
<proteinExistence type="predicted"/>
<dbReference type="PROSITE" id="PS50995">
    <property type="entry name" value="HTH_MARR_2"/>
    <property type="match status" value="1"/>
</dbReference>
<dbReference type="OrthoDB" id="3242809at2"/>
<gene>
    <name evidence="5" type="ORF">AYR63_06630</name>
</gene>
<dbReference type="CDD" id="cd00090">
    <property type="entry name" value="HTH_ARSR"/>
    <property type="match status" value="1"/>
</dbReference>
<dbReference type="RefSeq" id="WP_065902176.1">
    <property type="nucleotide sequence ID" value="NZ_CP014912.1"/>
</dbReference>
<sequence>MSTETSQLFGVFAHLFHETRHMTGHIKKSDLHSHRHPNPGQLRVIFLLAKNPQMTNSEIVEKLSIKPSSASGLVNRLVEGGLVQRHASPKDKRIMLISLTARGQRFLDSAHELRDKLSEVIFASLTDEEQAQLLHLLKKLSDDMADKLPTWESSRVMHDFFEQHQEFKEDLDHFGFSQTNTMPTKIE</sequence>